<evidence type="ECO:0000256" key="3">
    <source>
        <dbReference type="ARBA" id="ARBA00022730"/>
    </source>
</evidence>
<organism evidence="12">
    <name type="scientific">uncultured actinobacterium Rifle_16ft_4_minimus_550</name>
    <dbReference type="NCBI Taxonomy" id="1665149"/>
    <lineage>
        <taxon>Bacteria</taxon>
        <taxon>Bacillati</taxon>
        <taxon>Actinomycetota</taxon>
        <taxon>Actinomycetes</taxon>
        <taxon>marine Actinobacteria clade</taxon>
        <taxon>environmental samples</taxon>
    </lineage>
</organism>
<dbReference type="FunFam" id="2.30.30.30:FF:000004">
    <property type="entry name" value="50S ribosomal protein L24"/>
    <property type="match status" value="1"/>
</dbReference>
<evidence type="ECO:0000313" key="12">
    <source>
        <dbReference type="EMBL" id="AKQ04453.1"/>
    </source>
</evidence>
<dbReference type="PROSITE" id="PS01108">
    <property type="entry name" value="RIBOSOMAL_L24"/>
    <property type="match status" value="1"/>
</dbReference>
<dbReference type="Pfam" id="PF17136">
    <property type="entry name" value="ribosomal_L24"/>
    <property type="match status" value="1"/>
</dbReference>
<sequence>MSKLKIRRDDKIVVLAGKDKGKKGKVLRTLPKEGRVVVESVAMIKRHTRPTRTSPQGGIVEKEDTIHVSNVQLVCPNCGQSTRVGHRETEEGNRVRVCKKCGVDISKS</sequence>
<dbReference type="InterPro" id="IPR057264">
    <property type="entry name" value="Ribosomal_uL24_C"/>
</dbReference>
<evidence type="ECO:0000256" key="5">
    <source>
        <dbReference type="ARBA" id="ARBA00022980"/>
    </source>
</evidence>
<accession>A0A0H4T984</accession>
<keyword evidence="4 9" id="KW-0694">RNA-binding</keyword>
<dbReference type="PANTHER" id="PTHR12903">
    <property type="entry name" value="MITOCHONDRIAL RIBOSOMAL PROTEIN L24"/>
    <property type="match status" value="1"/>
</dbReference>
<dbReference type="NCBIfam" id="TIGR01079">
    <property type="entry name" value="rplX_bact"/>
    <property type="match status" value="1"/>
</dbReference>
<proteinExistence type="inferred from homology"/>
<protein>
    <recommendedName>
        <fullName evidence="7 9">Large ribosomal subunit protein uL24</fullName>
    </recommendedName>
</protein>
<evidence type="ECO:0000256" key="4">
    <source>
        <dbReference type="ARBA" id="ARBA00022884"/>
    </source>
</evidence>
<dbReference type="InterPro" id="IPR005824">
    <property type="entry name" value="KOW"/>
</dbReference>
<feature type="domain" description="KOW" evidence="11">
    <location>
        <begin position="5"/>
        <end position="32"/>
    </location>
</feature>
<dbReference type="InterPro" id="IPR014722">
    <property type="entry name" value="Rib_uL2_dom2"/>
</dbReference>
<dbReference type="GO" id="GO:0005840">
    <property type="term" value="C:ribosome"/>
    <property type="evidence" value="ECO:0007669"/>
    <property type="project" value="UniProtKB-KW"/>
</dbReference>
<evidence type="ECO:0000256" key="10">
    <source>
        <dbReference type="RuleBase" id="RU003477"/>
    </source>
</evidence>
<comment type="similarity">
    <text evidence="2 9 10">Belongs to the universal ribosomal protein uL24 family.</text>
</comment>
<evidence type="ECO:0000256" key="2">
    <source>
        <dbReference type="ARBA" id="ARBA00010618"/>
    </source>
</evidence>
<keyword evidence="6 9" id="KW-0687">Ribonucleoprotein</keyword>
<comment type="subunit">
    <text evidence="9">Part of the 50S ribosomal subunit.</text>
</comment>
<dbReference type="HAMAP" id="MF_01326_B">
    <property type="entry name" value="Ribosomal_uL24_B"/>
    <property type="match status" value="1"/>
</dbReference>
<evidence type="ECO:0000256" key="6">
    <source>
        <dbReference type="ARBA" id="ARBA00023274"/>
    </source>
</evidence>
<comment type="function">
    <text evidence="8 9">One of the proteins that surrounds the polypeptide exit tunnel on the outside of the subunit.</text>
</comment>
<evidence type="ECO:0000256" key="7">
    <source>
        <dbReference type="ARBA" id="ARBA00035206"/>
    </source>
</evidence>
<dbReference type="InterPro" id="IPR003256">
    <property type="entry name" value="Ribosomal_uL24"/>
</dbReference>
<dbReference type="GO" id="GO:0019843">
    <property type="term" value="F:rRNA binding"/>
    <property type="evidence" value="ECO:0007669"/>
    <property type="project" value="UniProtKB-UniRule"/>
</dbReference>
<evidence type="ECO:0000256" key="1">
    <source>
        <dbReference type="ARBA" id="ARBA00004072"/>
    </source>
</evidence>
<dbReference type="EMBL" id="KT007039">
    <property type="protein sequence ID" value="AKQ04453.1"/>
    <property type="molecule type" value="Genomic_DNA"/>
</dbReference>
<dbReference type="InterPro" id="IPR005825">
    <property type="entry name" value="Ribosomal_uL24_CS"/>
</dbReference>
<dbReference type="SMART" id="SM00739">
    <property type="entry name" value="KOW"/>
    <property type="match status" value="1"/>
</dbReference>
<dbReference type="InterPro" id="IPR041988">
    <property type="entry name" value="Ribosomal_uL24_KOW"/>
</dbReference>
<dbReference type="CDD" id="cd06089">
    <property type="entry name" value="KOW_RPL26"/>
    <property type="match status" value="1"/>
</dbReference>
<comment type="function">
    <text evidence="1 9">One of two assembly initiator proteins, it binds directly to the 5'-end of the 23S rRNA, where it nucleates assembly of the 50S subunit.</text>
</comment>
<gene>
    <name evidence="9" type="primary">rplX</name>
</gene>
<keyword evidence="3 9" id="KW-0699">rRNA-binding</keyword>
<dbReference type="GO" id="GO:0003735">
    <property type="term" value="F:structural constituent of ribosome"/>
    <property type="evidence" value="ECO:0007669"/>
    <property type="project" value="InterPro"/>
</dbReference>
<dbReference type="Gene3D" id="2.30.30.30">
    <property type="match status" value="1"/>
</dbReference>
<keyword evidence="5 9" id="KW-0689">Ribosomal protein</keyword>
<dbReference type="InterPro" id="IPR008991">
    <property type="entry name" value="Translation_prot_SH3-like_sf"/>
</dbReference>
<dbReference type="AlphaFoldDB" id="A0A0H4T984"/>
<evidence type="ECO:0000256" key="8">
    <source>
        <dbReference type="ARBA" id="ARBA00058688"/>
    </source>
</evidence>
<name>A0A0H4T984_9ACTN</name>
<dbReference type="SUPFAM" id="SSF50104">
    <property type="entry name" value="Translation proteins SH3-like domain"/>
    <property type="match status" value="1"/>
</dbReference>
<dbReference type="GO" id="GO:0006412">
    <property type="term" value="P:translation"/>
    <property type="evidence" value="ECO:0007669"/>
    <property type="project" value="UniProtKB-UniRule"/>
</dbReference>
<reference evidence="12" key="1">
    <citation type="journal article" date="2015" name="ISME J.">
        <title>Aquifer environment selects for microbial species cohorts in sediment and groundwater.</title>
        <authorList>
            <person name="Hug L.A."/>
            <person name="Thomas B.C."/>
            <person name="Brown C.T."/>
            <person name="Frischkorn K.R."/>
            <person name="Williams K.H."/>
            <person name="Tringe S.G."/>
            <person name="Banfield J.F."/>
        </authorList>
    </citation>
    <scope>NUCLEOTIDE SEQUENCE</scope>
</reference>
<evidence type="ECO:0000256" key="9">
    <source>
        <dbReference type="HAMAP-Rule" id="MF_01326"/>
    </source>
</evidence>
<dbReference type="GO" id="GO:1990904">
    <property type="term" value="C:ribonucleoprotein complex"/>
    <property type="evidence" value="ECO:0007669"/>
    <property type="project" value="UniProtKB-KW"/>
</dbReference>
<dbReference type="Pfam" id="PF00467">
    <property type="entry name" value="KOW"/>
    <property type="match status" value="1"/>
</dbReference>
<evidence type="ECO:0000259" key="11">
    <source>
        <dbReference type="SMART" id="SM00739"/>
    </source>
</evidence>